<reference evidence="1 2" key="1">
    <citation type="submission" date="2017-02" db="EMBL/GenBank/DDBJ databases">
        <title>Draft genome sequence of a Kluyvera intermedia isolate from a patient with a pancreatic abscess.</title>
        <authorList>
            <person name="Thele R."/>
        </authorList>
    </citation>
    <scope>NUCLEOTIDE SEQUENCE [LARGE SCALE GENOMIC DNA]</scope>
    <source>
        <strain evidence="1 2">FOSA7093</strain>
    </source>
</reference>
<evidence type="ECO:0008006" key="3">
    <source>
        <dbReference type="Google" id="ProtNLM"/>
    </source>
</evidence>
<dbReference type="EMBL" id="MWPR01000060">
    <property type="protein sequence ID" value="ORJ47761.1"/>
    <property type="molecule type" value="Genomic_DNA"/>
</dbReference>
<gene>
    <name evidence="1" type="ORF">B2M27_24295</name>
</gene>
<evidence type="ECO:0000313" key="2">
    <source>
        <dbReference type="Proteomes" id="UP000192521"/>
    </source>
</evidence>
<comment type="caution">
    <text evidence="1">The sequence shown here is derived from an EMBL/GenBank/DDBJ whole genome shotgun (WGS) entry which is preliminary data.</text>
</comment>
<organism evidence="1 2">
    <name type="scientific">Kluyvera intermedia</name>
    <name type="common">Enterobacter intermedius</name>
    <dbReference type="NCBI Taxonomy" id="61648"/>
    <lineage>
        <taxon>Bacteria</taxon>
        <taxon>Pseudomonadati</taxon>
        <taxon>Pseudomonadota</taxon>
        <taxon>Gammaproteobacteria</taxon>
        <taxon>Enterobacterales</taxon>
        <taxon>Enterobacteriaceae</taxon>
        <taxon>Kluyvera</taxon>
    </lineage>
</organism>
<keyword evidence="2" id="KW-1185">Reference proteome</keyword>
<proteinExistence type="predicted"/>
<protein>
    <recommendedName>
        <fullName evidence="3">Invasin</fullName>
    </recommendedName>
</protein>
<accession>A0ABX3U898</accession>
<name>A0ABX3U898_KLUIN</name>
<dbReference type="Proteomes" id="UP000192521">
    <property type="component" value="Unassembled WGS sequence"/>
</dbReference>
<sequence>MGTATPGNNVTFSPSQDGTSAELVVSVSAQTQENVTQGIQGGYTPSVSVNGVEGYNGQASVNIF</sequence>
<evidence type="ECO:0000313" key="1">
    <source>
        <dbReference type="EMBL" id="ORJ47761.1"/>
    </source>
</evidence>
<dbReference type="RefSeq" id="WP_085007565.1">
    <property type="nucleotide sequence ID" value="NZ_MWPR01000060.1"/>
</dbReference>